<evidence type="ECO:0000256" key="1">
    <source>
        <dbReference type="ARBA" id="ARBA00023002"/>
    </source>
</evidence>
<dbReference type="EMBL" id="JAKIKT010000001">
    <property type="protein sequence ID" value="MCL2912376.1"/>
    <property type="molecule type" value="Genomic_DNA"/>
</dbReference>
<dbReference type="PANTHER" id="PTHR13847">
    <property type="entry name" value="SARCOSINE DEHYDROGENASE-RELATED"/>
    <property type="match status" value="1"/>
</dbReference>
<comment type="caution">
    <text evidence="3">The sequence shown here is derived from an EMBL/GenBank/DDBJ whole genome shotgun (WGS) entry which is preliminary data.</text>
</comment>
<dbReference type="Pfam" id="PF01266">
    <property type="entry name" value="DAO"/>
    <property type="match status" value="1"/>
</dbReference>
<gene>
    <name evidence="3" type="ORF">L2725_01020</name>
</gene>
<reference evidence="3 4" key="1">
    <citation type="submission" date="2022-01" db="EMBL/GenBank/DDBJ databases">
        <title>Whole genome-based taxonomy of the Shewanellaceae.</title>
        <authorList>
            <person name="Martin-Rodriguez A.J."/>
        </authorList>
    </citation>
    <scope>NUCLEOTIDE SEQUENCE [LARGE SCALE GENOMIC DNA]</scope>
    <source>
        <strain evidence="3 4">DSM 21332</strain>
    </source>
</reference>
<keyword evidence="4" id="KW-1185">Reference proteome</keyword>
<dbReference type="PANTHER" id="PTHR13847:SF289">
    <property type="entry name" value="GLYCINE OXIDASE"/>
    <property type="match status" value="1"/>
</dbReference>
<dbReference type="Gene3D" id="3.30.9.10">
    <property type="entry name" value="D-Amino Acid Oxidase, subunit A, domain 2"/>
    <property type="match status" value="1"/>
</dbReference>
<evidence type="ECO:0000313" key="4">
    <source>
        <dbReference type="Proteomes" id="UP001202831"/>
    </source>
</evidence>
<proteinExistence type="predicted"/>
<dbReference type="InterPro" id="IPR006076">
    <property type="entry name" value="FAD-dep_OxRdtase"/>
</dbReference>
<dbReference type="Proteomes" id="UP001202831">
    <property type="component" value="Unassembled WGS sequence"/>
</dbReference>
<dbReference type="SUPFAM" id="SSF51905">
    <property type="entry name" value="FAD/NAD(P)-binding domain"/>
    <property type="match status" value="1"/>
</dbReference>
<accession>A0ABT0N3D5</accession>
<evidence type="ECO:0000313" key="3">
    <source>
        <dbReference type="EMBL" id="MCL2912376.1"/>
    </source>
</evidence>
<dbReference type="SUPFAM" id="SSF54373">
    <property type="entry name" value="FAD-linked reductases, C-terminal domain"/>
    <property type="match status" value="1"/>
</dbReference>
<dbReference type="RefSeq" id="WP_249247205.1">
    <property type="nucleotide sequence ID" value="NZ_JAKIKT010000001.1"/>
</dbReference>
<feature type="domain" description="FAD dependent oxidoreductase" evidence="2">
    <location>
        <begin position="13"/>
        <end position="401"/>
    </location>
</feature>
<protein>
    <submittedName>
        <fullName evidence="3">FAD-binding oxidoreductase</fullName>
    </submittedName>
</protein>
<sequence>MQNQQHSNQTPHIVVLGAGVVGLCTAIQLQLRGATVTLVDKDGVGEGCSKGNAGHFATEQVFPLAQASLLPQLPGMLLDPKGALRISPTYLLRAIRWFLQFMANMRRRVFKRNTASLRALNEGAMDAWQRLLDKSQSQHLLHCKGSLLTFESDSREAAKATQAMYHSEGVGVELLERQALDALQPGLHPNITHALHFTQVGHTSSPYQLSQSLFLYAKSLGVKLLQAEISQIKHAKGKLTLSTDSSVLNTDKLVVCTGAFSKTLCNQLGYQVPLDTERGYHYMVSSERMPTMPVVSFEKKFILTPMSEGLRLAGTVEFAGIKQAPNYQRADMLKQLGESIWPDIQDDKPEDEKRWMGFRPTLPDSLPVMGKAPRHDNLFFNFGHQHLGLTLAAVSAELVAAEVMGEKPAVNMTSYSIARFN</sequence>
<dbReference type="InterPro" id="IPR036188">
    <property type="entry name" value="FAD/NAD-bd_sf"/>
</dbReference>
<organism evidence="3 4">
    <name type="scientific">Shewanella corallii</name>
    <dbReference type="NCBI Taxonomy" id="560080"/>
    <lineage>
        <taxon>Bacteria</taxon>
        <taxon>Pseudomonadati</taxon>
        <taxon>Pseudomonadota</taxon>
        <taxon>Gammaproteobacteria</taxon>
        <taxon>Alteromonadales</taxon>
        <taxon>Shewanellaceae</taxon>
        <taxon>Shewanella</taxon>
    </lineage>
</organism>
<evidence type="ECO:0000259" key="2">
    <source>
        <dbReference type="Pfam" id="PF01266"/>
    </source>
</evidence>
<name>A0ABT0N3D5_9GAMM</name>
<keyword evidence="1" id="KW-0560">Oxidoreductase</keyword>
<dbReference type="Gene3D" id="3.50.50.60">
    <property type="entry name" value="FAD/NAD(P)-binding domain"/>
    <property type="match status" value="2"/>
</dbReference>